<proteinExistence type="inferred from homology"/>
<dbReference type="InterPro" id="IPR036627">
    <property type="entry name" value="CobW-likC_sf"/>
</dbReference>
<dbReference type="InterPro" id="IPR011629">
    <property type="entry name" value="CobW-like_C"/>
</dbReference>
<dbReference type="CDD" id="cd03112">
    <property type="entry name" value="CobW-like"/>
    <property type="match status" value="1"/>
</dbReference>
<evidence type="ECO:0000313" key="9">
    <source>
        <dbReference type="Proteomes" id="UP000778523"/>
    </source>
</evidence>
<dbReference type="InterPro" id="IPR027417">
    <property type="entry name" value="P-loop_NTPase"/>
</dbReference>
<protein>
    <submittedName>
        <fullName evidence="8">GTP-binding protein</fullName>
    </submittedName>
</protein>
<feature type="domain" description="CobW C-terminal" evidence="7">
    <location>
        <begin position="238"/>
        <end position="332"/>
    </location>
</feature>
<dbReference type="Pfam" id="PF02492">
    <property type="entry name" value="cobW"/>
    <property type="match status" value="1"/>
</dbReference>
<evidence type="ECO:0000256" key="6">
    <source>
        <dbReference type="ARBA" id="ARBA00049117"/>
    </source>
</evidence>
<dbReference type="Gene3D" id="3.30.1220.10">
    <property type="entry name" value="CobW-like, C-terminal domain"/>
    <property type="match status" value="1"/>
</dbReference>
<evidence type="ECO:0000256" key="4">
    <source>
        <dbReference type="ARBA" id="ARBA00034320"/>
    </source>
</evidence>
<evidence type="ECO:0000256" key="3">
    <source>
        <dbReference type="ARBA" id="ARBA00023186"/>
    </source>
</evidence>
<evidence type="ECO:0000256" key="5">
    <source>
        <dbReference type="ARBA" id="ARBA00045658"/>
    </source>
</evidence>
<reference evidence="8 9" key="1">
    <citation type="submission" date="2020-06" db="EMBL/GenBank/DDBJ databases">
        <title>Draft genome of Uliginosibacterium sp. IMCC34675.</title>
        <authorList>
            <person name="Song J."/>
        </authorList>
    </citation>
    <scope>NUCLEOTIDE SEQUENCE [LARGE SCALE GENOMIC DNA]</scope>
    <source>
        <strain evidence="8 9">IMCC34675</strain>
    </source>
</reference>
<dbReference type="Gene3D" id="3.40.50.300">
    <property type="entry name" value="P-loop containing nucleotide triphosphate hydrolases"/>
    <property type="match status" value="1"/>
</dbReference>
<keyword evidence="1" id="KW-0547">Nucleotide-binding</keyword>
<dbReference type="InterPro" id="IPR051316">
    <property type="entry name" value="Zinc-reg_GTPase_activator"/>
</dbReference>
<evidence type="ECO:0000256" key="2">
    <source>
        <dbReference type="ARBA" id="ARBA00022801"/>
    </source>
</evidence>
<dbReference type="RefSeq" id="WP_170022609.1">
    <property type="nucleotide sequence ID" value="NZ_JABCSC020000003.1"/>
</dbReference>
<name>A0ABX2IK98_9RHOO</name>
<keyword evidence="2" id="KW-0378">Hydrolase</keyword>
<dbReference type="Proteomes" id="UP000778523">
    <property type="component" value="Unassembled WGS sequence"/>
</dbReference>
<gene>
    <name evidence="8" type="ORF">HJ583_014820</name>
</gene>
<sequence>MTDLIPVTLLTGFLGAGKTTLLNRLLAANPGVRFAIVENEFGTVGIDGALIAPQATAIVELSNGCICCSVRGELATSLADLLSKRDTGELAFDRLLIETTGLADPGPVVQTFFWEEELRHRFQLDAVITLVDVCHATGQLDRERVAAAQIAYADWIILTKTDLATPDALPTRLAAINARAPQLDVRELDQHWPALLATGGFALNEKGLPPANPFRHNSAARPLNALGGKPARSWDDAIETVLLEAPGSVDMAAVSAFVDQLVEQHAHDLLRYKGILSIAGENKRLVFQGVHRIAGFDYGRPWESDAERKSRIVLIGRDLPQDSLRAGFAACAGT</sequence>
<comment type="function">
    <text evidence="5">Zinc chaperone that directly transfers zinc cofactor to target proteins, thereby activating them. Zinc is transferred from the CXCC motif in the GTPase domain to the zinc binding site in target proteins in a process requiring GTP hydrolysis.</text>
</comment>
<keyword evidence="9" id="KW-1185">Reference proteome</keyword>
<comment type="catalytic activity">
    <reaction evidence="6">
        <text>GTP + H2O = GDP + phosphate + H(+)</text>
        <dbReference type="Rhea" id="RHEA:19669"/>
        <dbReference type="ChEBI" id="CHEBI:15377"/>
        <dbReference type="ChEBI" id="CHEBI:15378"/>
        <dbReference type="ChEBI" id="CHEBI:37565"/>
        <dbReference type="ChEBI" id="CHEBI:43474"/>
        <dbReference type="ChEBI" id="CHEBI:58189"/>
    </reaction>
    <physiologicalReaction direction="left-to-right" evidence="6">
        <dbReference type="Rhea" id="RHEA:19670"/>
    </physiologicalReaction>
</comment>
<dbReference type="EMBL" id="JABCSC020000003">
    <property type="protein sequence ID" value="NSL56308.1"/>
    <property type="molecule type" value="Genomic_DNA"/>
</dbReference>
<accession>A0ABX2IK98</accession>
<evidence type="ECO:0000313" key="8">
    <source>
        <dbReference type="EMBL" id="NSL56308.1"/>
    </source>
</evidence>
<dbReference type="InterPro" id="IPR003495">
    <property type="entry name" value="CobW/HypB/UreG_nucleotide-bd"/>
</dbReference>
<dbReference type="PANTHER" id="PTHR13748">
    <property type="entry name" value="COBW-RELATED"/>
    <property type="match status" value="1"/>
</dbReference>
<dbReference type="Pfam" id="PF07683">
    <property type="entry name" value="CobW_C"/>
    <property type="match status" value="1"/>
</dbReference>
<comment type="caution">
    <text evidence="8">The sequence shown here is derived from an EMBL/GenBank/DDBJ whole genome shotgun (WGS) entry which is preliminary data.</text>
</comment>
<dbReference type="SUPFAM" id="SSF90002">
    <property type="entry name" value="Hypothetical protein YjiA, C-terminal domain"/>
    <property type="match status" value="1"/>
</dbReference>
<dbReference type="SUPFAM" id="SSF52540">
    <property type="entry name" value="P-loop containing nucleoside triphosphate hydrolases"/>
    <property type="match status" value="1"/>
</dbReference>
<comment type="similarity">
    <text evidence="4">Belongs to the SIMIBI class G3E GTPase family. ZNG1 subfamily.</text>
</comment>
<evidence type="ECO:0000256" key="1">
    <source>
        <dbReference type="ARBA" id="ARBA00022741"/>
    </source>
</evidence>
<keyword evidence="3" id="KW-0143">Chaperone</keyword>
<dbReference type="PANTHER" id="PTHR13748:SF62">
    <property type="entry name" value="COBW DOMAIN-CONTAINING PROTEIN"/>
    <property type="match status" value="1"/>
</dbReference>
<dbReference type="SMART" id="SM00833">
    <property type="entry name" value="CobW_C"/>
    <property type="match status" value="1"/>
</dbReference>
<evidence type="ECO:0000259" key="7">
    <source>
        <dbReference type="SMART" id="SM00833"/>
    </source>
</evidence>
<organism evidence="8 9">
    <name type="scientific">Uliginosibacterium aquaticum</name>
    <dbReference type="NCBI Taxonomy" id="2731212"/>
    <lineage>
        <taxon>Bacteria</taxon>
        <taxon>Pseudomonadati</taxon>
        <taxon>Pseudomonadota</taxon>
        <taxon>Betaproteobacteria</taxon>
        <taxon>Rhodocyclales</taxon>
        <taxon>Zoogloeaceae</taxon>
        <taxon>Uliginosibacterium</taxon>
    </lineage>
</organism>